<gene>
    <name evidence="1" type="ORF">S12H4_01606</name>
</gene>
<organism evidence="1">
    <name type="scientific">marine sediment metagenome</name>
    <dbReference type="NCBI Taxonomy" id="412755"/>
    <lineage>
        <taxon>unclassified sequences</taxon>
        <taxon>metagenomes</taxon>
        <taxon>ecological metagenomes</taxon>
    </lineage>
</organism>
<dbReference type="AlphaFoldDB" id="X1RIB9"/>
<comment type="caution">
    <text evidence="1">The sequence shown here is derived from an EMBL/GenBank/DDBJ whole genome shotgun (WGS) entry which is preliminary data.</text>
</comment>
<evidence type="ECO:0008006" key="2">
    <source>
        <dbReference type="Google" id="ProtNLM"/>
    </source>
</evidence>
<protein>
    <recommendedName>
        <fullName evidence="2">Ribbon-helix-helix protein CopG domain-containing protein</fullName>
    </recommendedName>
</protein>
<evidence type="ECO:0000313" key="1">
    <source>
        <dbReference type="EMBL" id="GAI62900.1"/>
    </source>
</evidence>
<accession>X1RIB9</accession>
<sequence length="76" mass="8666">MPRLEIEITDKMMEKLQERAEAYAVEPSDVAKSIISCELARREKPCWIDNLTIIISRISEAMIAASKVEAEKSEQK</sequence>
<name>X1RIB9_9ZZZZ</name>
<proteinExistence type="predicted"/>
<reference evidence="1" key="1">
    <citation type="journal article" date="2014" name="Front. Microbiol.">
        <title>High frequency of phylogenetically diverse reductive dehalogenase-homologous genes in deep subseafloor sedimentary metagenomes.</title>
        <authorList>
            <person name="Kawai M."/>
            <person name="Futagami T."/>
            <person name="Toyoda A."/>
            <person name="Takaki Y."/>
            <person name="Nishi S."/>
            <person name="Hori S."/>
            <person name="Arai W."/>
            <person name="Tsubouchi T."/>
            <person name="Morono Y."/>
            <person name="Uchiyama I."/>
            <person name="Ito T."/>
            <person name="Fujiyama A."/>
            <person name="Inagaki F."/>
            <person name="Takami H."/>
        </authorList>
    </citation>
    <scope>NUCLEOTIDE SEQUENCE</scope>
    <source>
        <strain evidence="1">Expedition CK06-06</strain>
    </source>
</reference>
<dbReference type="EMBL" id="BARW01000334">
    <property type="protein sequence ID" value="GAI62900.1"/>
    <property type="molecule type" value="Genomic_DNA"/>
</dbReference>